<comment type="similarity">
    <text evidence="1">Belongs to the UPF0047 family.</text>
</comment>
<dbReference type="SUPFAM" id="SSF111038">
    <property type="entry name" value="YjbQ-like"/>
    <property type="match status" value="1"/>
</dbReference>
<evidence type="ECO:0000313" key="2">
    <source>
        <dbReference type="EMBL" id="MFC5366987.1"/>
    </source>
</evidence>
<dbReference type="Pfam" id="PF01894">
    <property type="entry name" value="YjbQ"/>
    <property type="match status" value="1"/>
</dbReference>
<dbReference type="Gene3D" id="2.60.120.460">
    <property type="entry name" value="YjbQ-like"/>
    <property type="match status" value="1"/>
</dbReference>
<dbReference type="EMBL" id="JBHSKX010000001">
    <property type="protein sequence ID" value="MFC5366987.1"/>
    <property type="molecule type" value="Genomic_DNA"/>
</dbReference>
<proteinExistence type="inferred from homology"/>
<dbReference type="PIRSF" id="PIRSF004681">
    <property type="entry name" value="UCP004681"/>
    <property type="match status" value="1"/>
</dbReference>
<dbReference type="RefSeq" id="WP_227227683.1">
    <property type="nucleotide sequence ID" value="NZ_JAJCVJ010000001.1"/>
</dbReference>
<evidence type="ECO:0000256" key="1">
    <source>
        <dbReference type="ARBA" id="ARBA00005534"/>
    </source>
</evidence>
<dbReference type="Proteomes" id="UP001596201">
    <property type="component" value="Unassembled WGS sequence"/>
</dbReference>
<dbReference type="AlphaFoldDB" id="A0ABD5RBA1"/>
<dbReference type="PANTHER" id="PTHR30615">
    <property type="entry name" value="UNCHARACTERIZED PROTEIN YJBQ-RELATED"/>
    <property type="match status" value="1"/>
</dbReference>
<dbReference type="InterPro" id="IPR035917">
    <property type="entry name" value="YjbQ-like_sf"/>
</dbReference>
<reference evidence="2 3" key="1">
    <citation type="journal article" date="2019" name="Int. J. Syst. Evol. Microbiol.">
        <title>The Global Catalogue of Microorganisms (GCM) 10K type strain sequencing project: providing services to taxonomists for standard genome sequencing and annotation.</title>
        <authorList>
            <consortium name="The Broad Institute Genomics Platform"/>
            <consortium name="The Broad Institute Genome Sequencing Center for Infectious Disease"/>
            <person name="Wu L."/>
            <person name="Ma J."/>
        </authorList>
    </citation>
    <scope>NUCLEOTIDE SEQUENCE [LARGE SCALE GENOMIC DNA]</scope>
    <source>
        <strain evidence="2 3">CGMCC 1.12237</strain>
    </source>
</reference>
<name>A0ABD5RBA1_9EURY</name>
<protein>
    <submittedName>
        <fullName evidence="2">Secondary thiamine-phosphate synthase enzyme YjbQ</fullName>
    </submittedName>
</protein>
<dbReference type="InterPro" id="IPR001602">
    <property type="entry name" value="UPF0047_YjbQ-like"/>
</dbReference>
<sequence>MQFTVETDDRLTCVDVTDRVAATVDEMLPTTEKTPDAALCTVFVQHTTAGVIVQEPESRLLGDVETFLCDLVPDRDGYAHDEIDDNADSHLRATLLGESVSVPVREGELALGRWQLIQLVECDGPRRRTVEVVVTPAL</sequence>
<dbReference type="NCBIfam" id="TIGR00149">
    <property type="entry name" value="TIGR00149_YjbQ"/>
    <property type="match status" value="1"/>
</dbReference>
<comment type="caution">
    <text evidence="2">The sequence shown here is derived from an EMBL/GenBank/DDBJ whole genome shotgun (WGS) entry which is preliminary data.</text>
</comment>
<dbReference type="PANTHER" id="PTHR30615:SF8">
    <property type="entry name" value="UPF0047 PROTEIN C4A8.02C"/>
    <property type="match status" value="1"/>
</dbReference>
<organism evidence="2 3">
    <name type="scientific">Salinirubrum litoreum</name>
    <dbReference type="NCBI Taxonomy" id="1126234"/>
    <lineage>
        <taxon>Archaea</taxon>
        <taxon>Methanobacteriati</taxon>
        <taxon>Methanobacteriota</taxon>
        <taxon>Stenosarchaea group</taxon>
        <taxon>Halobacteria</taxon>
        <taxon>Halobacteriales</taxon>
        <taxon>Haloferacaceae</taxon>
        <taxon>Salinirubrum</taxon>
    </lineage>
</organism>
<gene>
    <name evidence="2" type="ORF">ACFPJ5_08540</name>
</gene>
<evidence type="ECO:0000313" key="3">
    <source>
        <dbReference type="Proteomes" id="UP001596201"/>
    </source>
</evidence>
<accession>A0ABD5RBA1</accession>
<keyword evidence="3" id="KW-1185">Reference proteome</keyword>